<feature type="non-terminal residue" evidence="1">
    <location>
        <position position="1"/>
    </location>
</feature>
<dbReference type="Proteomes" id="UP000831701">
    <property type="component" value="Chromosome 2"/>
</dbReference>
<evidence type="ECO:0000313" key="2">
    <source>
        <dbReference type="Proteomes" id="UP000831701"/>
    </source>
</evidence>
<accession>A0ACB8X8C4</accession>
<name>A0ACB8X8C4_9TELE</name>
<keyword evidence="2" id="KW-1185">Reference proteome</keyword>
<organism evidence="1 2">
    <name type="scientific">Scortum barcoo</name>
    <name type="common">barcoo grunter</name>
    <dbReference type="NCBI Taxonomy" id="214431"/>
    <lineage>
        <taxon>Eukaryota</taxon>
        <taxon>Metazoa</taxon>
        <taxon>Chordata</taxon>
        <taxon>Craniata</taxon>
        <taxon>Vertebrata</taxon>
        <taxon>Euteleostomi</taxon>
        <taxon>Actinopterygii</taxon>
        <taxon>Neopterygii</taxon>
        <taxon>Teleostei</taxon>
        <taxon>Neoteleostei</taxon>
        <taxon>Acanthomorphata</taxon>
        <taxon>Eupercaria</taxon>
        <taxon>Centrarchiformes</taxon>
        <taxon>Terapontoidei</taxon>
        <taxon>Terapontidae</taxon>
        <taxon>Scortum</taxon>
    </lineage>
</organism>
<reference evidence="1" key="1">
    <citation type="submission" date="2022-04" db="EMBL/GenBank/DDBJ databases">
        <title>Jade perch genome.</title>
        <authorList>
            <person name="Chao B."/>
        </authorList>
    </citation>
    <scope>NUCLEOTIDE SEQUENCE</scope>
    <source>
        <strain evidence="1">CB-2022</strain>
    </source>
</reference>
<protein>
    <submittedName>
        <fullName evidence="1">Uncharacterized protein</fullName>
    </submittedName>
</protein>
<proteinExistence type="predicted"/>
<dbReference type="EMBL" id="CM041532">
    <property type="protein sequence ID" value="KAI3376244.1"/>
    <property type="molecule type" value="Genomic_DNA"/>
</dbReference>
<comment type="caution">
    <text evidence="1">The sequence shown here is derived from an EMBL/GenBank/DDBJ whole genome shotgun (WGS) entry which is preliminary data.</text>
</comment>
<gene>
    <name evidence="1" type="ORF">L3Q82_016753</name>
</gene>
<sequence>GNEVEADELGESAAASGERRSSIVKLQSMLKRVSQSPFNNQYKDAELPGDLSDATPDMTDSQQLHSPQESGSKGHVKEDVGRDTKDKINISVPPPEFQSSPLDLQTEIKTVENGDKFSEPQKDLFQDLTPNPIQGSFQTSTIPQKASINGHDVTLNSSDLFRPVPTQTQNLSKTSQIKTSGLFTDEGVNLFHSEPMREVNGSDKPFSIFNKNDDLFQSPQPTVGNPFSTSTSNEADLFQALPNESGDLFHNKENKQDLSTKEDLSSFKENLDIFSPSSVHSVDPFPSPITRNLFQSVSSLDDPFGPTPTKVHDPFQDVSNGTPFDIFQPLSSKADNKDVSEITSSNAASKATFSTPSVNNPSDMKLDMLSSPDLFKAMLSETQPAIKSLDKPHDFVLTTPQGTEHDIPPPTPFSRARNLSVSPSQSLSEMTHVSTFKRPPKPLPRSRPPRTEKPPRPEKPPKPEKPPTPANLDMKQPDPENYVVFEDILLIGQTRGDSGGSGDDQDTSGSHSKKKDKKFRMSLLSRRGSKEKFADDTKEGNSRTLPTARKSSKEYFSETNMSAGENEDWERDYKKKPLKTKVNQLLRRASTTSSFPEGKHMNGHLPQESKDDDINKKRISKKNSITRRWSETLMNFCHYKMYSQQTNDEPKGAHGYTPRKGSKEKLQDDVLGAHGYTPRKKSQAAFMDDEHFQKPPHMSPGLNGDEDPYGMEDCKPKKPAKMKLLHMGRRSPKEDMQDYGTFQKKKGSFSAEELDDEDLNRMEDCKPDFMSHDAMYDSEPDELETCKPVFVLSHKKPFKLKGLKKVNLFSSHGKAMQLECEDPPGATSSDYLSEAAKAEWLAAQKDGYTMAGLEDRDGDGDTDSLMAWWCTVEQWDEVPSDDEEKIIEEDECKCPASLLFAVLTQINQRSFTVLADKVHRGMRVFNKVFTERAEVLWQSIITLHTIADDISQFHHKAKIAGITGGTTTAVGGVTAIAGLALAPVTLGISLVITAVGVGVATAGGITSASAAISDNVNNINDRKKVETVLEEYEAHLLDIAKILHFINHGLYKLRGHPFLRSGTQHYSEDWEIRRAVQMISLVDSPIMRAVDVVDLAIASVQGLFKGIDKYFIKDSRELKKEVVYQQTMSEFKVTRVTIRSTGQRADTPCSPTADLTEDFSHSAHCSTFWLESFPEIRAGQLSMNTFRRDTGSSAPAPAVPPMPSKEDLDHPITHSLIAQDAVRVTASQRSGVMGVMQKVNPFKSTSQAPSTVDKAPSSESSEQEKDSTQGPGMLRGLMQKVNPFKSTSQVPKAASSESLEQAQVSDSNQYKRHLSTTSNSQTPNSTMAKTKELSKDTRNKTVDLHQAGKTESAIGKQLGVKKSTVGAIIRKWKTYKTTDNLPRSGAPHKISPVRGVKMITMIDENGEKNAELHPKNTIIPTVKHGGRKHHALGLFFCKGTRMTDLCKGKNEWGHHDNDPKHTAQATKEWLRKKHFKVLEWPSQSPDLNPIENLWRELKVRVAQRQPQNMTALEEICMEEWAKIPATNPGVFKGVIQKVNPFKSSTQVPKSNPQNESADLPETEKELQDKQNPGMISGMIQKVNPFRPSQPKDSRPLHSDLSSSSGSLDNNNLPEKQNPGMLKGMMQKVNPFRSYTQMPDEECQTDSPILASSRNTQENKAIQREDSTSSESLDNSTIERHEVVEVQTLEMAEVLVPSEGTVPDPLDDEDGLLDWWKTVEGWDEWNEANKDDEAEEVVEQAADRVFMAARLFVRFFNQRGASLQQRILDLLSVADSADVFHKKTVTASVGGGVASVAGSITTITGLVLAPFTVGTSLIVTAVGIGVATAGGLTSASANITDTVHSKTDRKKVEKMIHDYQEEIRDIKECLEFVQEGMQTLEEWNFEQYAESISKKHLNQNVKHVMTEGGRAGKALLINTENLISTVQVLSVAGGAAKAAQAMTITTGVMSGLFLALDVFFLAKDSMELKKGAKTEFAAKIREVCKDLQEGLLELNRIKEELQKTMDGIEIEVEEKEDEEQLNTLRRDLFAASMDRKTYTSHSCSRPHFRCEAGETGGVGGGEGDAEPELSSAKGDNGSFHMSSPNNERTSLPRPTPMQPASFSSVVAQLQTEHPQAFLLITGDLNHASLSATLPNFHQSREGLQKLSAIESLKKIIGQTRLIDCNHSMDNRLVLTVLFVTLSWMSMGISAQATGNMTLGNVTSGPNMTMPVGNNASSPNATMTPQMPTVMANATMAANMTTAVGNNATTAANTTTAVALNTTGTTTAAPLVTNTTVETLTVSDAKKNKSIAEEHNRTEQGQAKSLLLMVFNFSSPLQTGLNNTQCGTQQLCAAQPAQCNPSNNGSCFFLAVMQLSGQNFQFGLAGDSDGYVAASLSTNSTGGVNDTTYICANNNGNVRFFGAFLNNGRLTTTQLNVNSVKGKVRGRRIECTFAATVPDSSTRASTFSLSILTGSYNSTSNDLGAPTTQLKTAPVNLANPNATVTNLLSVNTTTSPATVATGHAITLQQSLTHGNLQNVALNKIATQSSIKDFGDARRAVDGNRNPTYISGSCSCSSFEPNPWWMVDLQHVYKISAIAITNRDDYIYKLDGAEIWIGNSIEANDNTKIRCAVIPYIPGGNTFYFPCNDFEGRYVTVLLRSKGVLSLCEVEVFTADYGNDTCHVMLLQQCGIFMHSIHNCNDDMREQPQEITNITICLLMFEAYPLANVALKGEATQSSTLSFATASKAIDGMRNSYYSDGFCSHTAENKTNPWWRVDLGRTHIITSVKVTNRGDCCAERLDGAEIRIGNSLDNNGNSNPRCASISHISAGKTYTYYCEGGSIEGRFVNVIIPGKGRTLSLCEVEVYAAPAAEALPNVALNKPTAQASTLGILTGQPSNAVNGCKTRVVSWVCCSHTNQQDSPWWRVDLLALHKVSAVTIVNREDCCSERLTGAQILIGNSSLYSDNPRCGTVSSTTGTFIHTFKCTGMNGRYVFVFIPGVDKTLTLCAVEVYASLAEPEVVPEVTSSPPTAPPPTVSMLISNKNVTVVGERLCWSDALLFCRRHQWDLLSLSSREEQGKVEQLLGRSPFPLTDRVWLGLRRYADIDTSEI</sequence>
<evidence type="ECO:0000313" key="1">
    <source>
        <dbReference type="EMBL" id="KAI3376244.1"/>
    </source>
</evidence>